<evidence type="ECO:0000313" key="2">
    <source>
        <dbReference type="Proteomes" id="UP000187203"/>
    </source>
</evidence>
<gene>
    <name evidence="1" type="ORF">COLO4_25580</name>
</gene>
<comment type="caution">
    <text evidence="1">The sequence shown here is derived from an EMBL/GenBank/DDBJ whole genome shotgun (WGS) entry which is preliminary data.</text>
</comment>
<accession>A0A1R3I1C1</accession>
<keyword evidence="2" id="KW-1185">Reference proteome</keyword>
<reference evidence="2" key="1">
    <citation type="submission" date="2013-09" db="EMBL/GenBank/DDBJ databases">
        <title>Corchorus olitorius genome sequencing.</title>
        <authorList>
            <person name="Alam M."/>
            <person name="Haque M.S."/>
            <person name="Islam M.S."/>
            <person name="Emdad E.M."/>
            <person name="Islam M.M."/>
            <person name="Ahmed B."/>
            <person name="Halim A."/>
            <person name="Hossen Q.M.M."/>
            <person name="Hossain M.Z."/>
            <person name="Ahmed R."/>
            <person name="Khan M.M."/>
            <person name="Islam R."/>
            <person name="Rashid M.M."/>
            <person name="Khan S.A."/>
            <person name="Rahman M.S."/>
            <person name="Alam M."/>
            <person name="Yahiya A.S."/>
            <person name="Khan M.S."/>
            <person name="Azam M.S."/>
            <person name="Haque T."/>
            <person name="Lashkar M.Z.H."/>
            <person name="Akhand A.I."/>
            <person name="Morshed G."/>
            <person name="Roy S."/>
            <person name="Uddin K.S."/>
            <person name="Rabeya T."/>
            <person name="Hossain A.S."/>
            <person name="Chowdhury A."/>
            <person name="Snigdha A.R."/>
            <person name="Mortoza M.S."/>
            <person name="Matin S.A."/>
            <person name="Hoque S.M.E."/>
            <person name="Islam M.K."/>
            <person name="Roy D.K."/>
            <person name="Haider R."/>
            <person name="Moosa M.M."/>
            <person name="Elias S.M."/>
            <person name="Hasan A.M."/>
            <person name="Jahan S."/>
            <person name="Shafiuddin M."/>
            <person name="Mahmood N."/>
            <person name="Shommy N.S."/>
        </authorList>
    </citation>
    <scope>NUCLEOTIDE SEQUENCE [LARGE SCALE GENOMIC DNA]</scope>
    <source>
        <strain evidence="2">cv. O-4</strain>
    </source>
</reference>
<organism evidence="1 2">
    <name type="scientific">Corchorus olitorius</name>
    <dbReference type="NCBI Taxonomy" id="93759"/>
    <lineage>
        <taxon>Eukaryota</taxon>
        <taxon>Viridiplantae</taxon>
        <taxon>Streptophyta</taxon>
        <taxon>Embryophyta</taxon>
        <taxon>Tracheophyta</taxon>
        <taxon>Spermatophyta</taxon>
        <taxon>Magnoliopsida</taxon>
        <taxon>eudicotyledons</taxon>
        <taxon>Gunneridae</taxon>
        <taxon>Pentapetalae</taxon>
        <taxon>rosids</taxon>
        <taxon>malvids</taxon>
        <taxon>Malvales</taxon>
        <taxon>Malvaceae</taxon>
        <taxon>Grewioideae</taxon>
        <taxon>Apeibeae</taxon>
        <taxon>Corchorus</taxon>
    </lineage>
</organism>
<name>A0A1R3I1C1_9ROSI</name>
<sequence length="32" mass="3667">MSFSTVNAVKHRTAKKMHIFRIEECGSVMTAR</sequence>
<dbReference type="Proteomes" id="UP000187203">
    <property type="component" value="Unassembled WGS sequence"/>
</dbReference>
<evidence type="ECO:0000313" key="1">
    <source>
        <dbReference type="EMBL" id="OMO76382.1"/>
    </source>
</evidence>
<proteinExistence type="predicted"/>
<dbReference type="EMBL" id="AWUE01019091">
    <property type="protein sequence ID" value="OMO76382.1"/>
    <property type="molecule type" value="Genomic_DNA"/>
</dbReference>
<dbReference type="AlphaFoldDB" id="A0A1R3I1C1"/>
<protein>
    <submittedName>
        <fullName evidence="1">Uncharacterized protein</fullName>
    </submittedName>
</protein>